<dbReference type="FunCoup" id="A0A6P7FMI7">
    <property type="interactions" value="17"/>
</dbReference>
<evidence type="ECO:0000256" key="1">
    <source>
        <dbReference type="ARBA" id="ARBA00004613"/>
    </source>
</evidence>
<protein>
    <submittedName>
        <fullName evidence="8">Protein CREG1</fullName>
    </submittedName>
</protein>
<dbReference type="AlphaFoldDB" id="A0A6P7FMI7"/>
<evidence type="ECO:0000256" key="2">
    <source>
        <dbReference type="ARBA" id="ARBA00009230"/>
    </source>
</evidence>
<evidence type="ECO:0000256" key="4">
    <source>
        <dbReference type="ARBA" id="ARBA00022729"/>
    </source>
</evidence>
<dbReference type="InParanoid" id="A0A6P7FMI7"/>
<comment type="similarity">
    <text evidence="2">Belongs to the CREG family.</text>
</comment>
<evidence type="ECO:0000256" key="5">
    <source>
        <dbReference type="ARBA" id="ARBA00023180"/>
    </source>
</evidence>
<dbReference type="PANTHER" id="PTHR13343:SF17">
    <property type="entry name" value="CELLULAR REPRESSOR OF E1A-STIMULATED GENES, ISOFORM A"/>
    <property type="match status" value="1"/>
</dbReference>
<dbReference type="InterPro" id="IPR012349">
    <property type="entry name" value="Split_barrel_FMN-bd"/>
</dbReference>
<feature type="domain" description="CREG-like beta-barrel" evidence="7">
    <location>
        <begin position="30"/>
        <end position="195"/>
    </location>
</feature>
<dbReference type="Gene3D" id="2.30.110.10">
    <property type="entry name" value="Electron Transport, Fmn-binding Protein, Chain A"/>
    <property type="match status" value="1"/>
</dbReference>
<accession>A0A6P7FMI7</accession>
<keyword evidence="5" id="KW-0325">Glycoprotein</keyword>
<dbReference type="InterPro" id="IPR055343">
    <property type="entry name" value="CREG_beta-barrel"/>
</dbReference>
<evidence type="ECO:0000256" key="6">
    <source>
        <dbReference type="SAM" id="SignalP"/>
    </source>
</evidence>
<feature type="chain" id="PRO_5027613517" evidence="6">
    <location>
        <begin position="21"/>
        <end position="222"/>
    </location>
</feature>
<sequence length="222" mass="24917">MMYLTSFFFSFLCAVCGTNGLLVPRDPPPPWQAALMARYIIHNTGWISIATISTQSSIKGYPFVSLKSLSDGPVKNSTGIPYLYMTEMDVSGKDIESDKRVTIMASLAETDYCESDNFDPQDPRCAKVLISGTLLKIKKTSPEYQFGKEALFEKHPSMKKWPADHQFYVAKVSPQQIEVLDYFGGLKMVTVDDYFSANITDLINLDLARPLPRVSVLEIDNF</sequence>
<dbReference type="GO" id="GO:0012505">
    <property type="term" value="C:endomembrane system"/>
    <property type="evidence" value="ECO:0007669"/>
    <property type="project" value="UniProtKB-ARBA"/>
</dbReference>
<dbReference type="GO" id="GO:0005737">
    <property type="term" value="C:cytoplasm"/>
    <property type="evidence" value="ECO:0007669"/>
    <property type="project" value="UniProtKB-ARBA"/>
</dbReference>
<comment type="subcellular location">
    <subcellularLocation>
        <location evidence="1">Secreted</location>
    </subcellularLocation>
</comment>
<name>A0A6P7FMI7_DIAVI</name>
<evidence type="ECO:0000259" key="7">
    <source>
        <dbReference type="Pfam" id="PF13883"/>
    </source>
</evidence>
<dbReference type="FunFam" id="2.30.110.10:FF:000004">
    <property type="entry name" value="Cellular repressor of E1A-stimulated genes 1"/>
    <property type="match status" value="1"/>
</dbReference>
<dbReference type="GO" id="GO:0005615">
    <property type="term" value="C:extracellular space"/>
    <property type="evidence" value="ECO:0007669"/>
    <property type="project" value="TreeGrafter"/>
</dbReference>
<dbReference type="Pfam" id="PF13883">
    <property type="entry name" value="CREG_beta-barrel"/>
    <property type="match status" value="1"/>
</dbReference>
<keyword evidence="3" id="KW-0964">Secreted</keyword>
<feature type="signal peptide" evidence="6">
    <location>
        <begin position="1"/>
        <end position="20"/>
    </location>
</feature>
<dbReference type="RefSeq" id="XP_028137301.1">
    <property type="nucleotide sequence ID" value="XM_028281500.1"/>
</dbReference>
<dbReference type="PANTHER" id="PTHR13343">
    <property type="entry name" value="CREG1 PROTEIN"/>
    <property type="match status" value="1"/>
</dbReference>
<reference evidence="8" key="1">
    <citation type="submission" date="2025-08" db="UniProtKB">
        <authorList>
            <consortium name="RefSeq"/>
        </authorList>
    </citation>
    <scope>IDENTIFICATION</scope>
</reference>
<gene>
    <name evidence="8" type="primary">LOC114331830</name>
</gene>
<dbReference type="SUPFAM" id="SSF50475">
    <property type="entry name" value="FMN-binding split barrel"/>
    <property type="match status" value="1"/>
</dbReference>
<organism evidence="8">
    <name type="scientific">Diabrotica virgifera virgifera</name>
    <name type="common">western corn rootworm</name>
    <dbReference type="NCBI Taxonomy" id="50390"/>
    <lineage>
        <taxon>Eukaryota</taxon>
        <taxon>Metazoa</taxon>
        <taxon>Ecdysozoa</taxon>
        <taxon>Arthropoda</taxon>
        <taxon>Hexapoda</taxon>
        <taxon>Insecta</taxon>
        <taxon>Pterygota</taxon>
        <taxon>Neoptera</taxon>
        <taxon>Endopterygota</taxon>
        <taxon>Coleoptera</taxon>
        <taxon>Polyphaga</taxon>
        <taxon>Cucujiformia</taxon>
        <taxon>Chrysomeloidea</taxon>
        <taxon>Chrysomelidae</taxon>
        <taxon>Galerucinae</taxon>
        <taxon>Diabroticina</taxon>
        <taxon>Diabroticites</taxon>
        <taxon>Diabrotica</taxon>
    </lineage>
</organism>
<evidence type="ECO:0000313" key="8">
    <source>
        <dbReference type="RefSeq" id="XP_028137301.1"/>
    </source>
</evidence>
<keyword evidence="4 6" id="KW-0732">Signal</keyword>
<evidence type="ECO:0000256" key="3">
    <source>
        <dbReference type="ARBA" id="ARBA00022525"/>
    </source>
</evidence>
<proteinExistence type="inferred from homology"/>